<name>A0ABN9Q0K6_9DINO</name>
<evidence type="ECO:0000313" key="4">
    <source>
        <dbReference type="EMBL" id="CAK0796460.1"/>
    </source>
</evidence>
<dbReference type="InterPro" id="IPR032466">
    <property type="entry name" value="Metal_Hydrolase"/>
</dbReference>
<dbReference type="PANTHER" id="PTHR43569">
    <property type="entry name" value="AMIDOHYDROLASE"/>
    <property type="match status" value="1"/>
</dbReference>
<feature type="domain" description="Amidohydrolase-related" evidence="3">
    <location>
        <begin position="203"/>
        <end position="414"/>
    </location>
</feature>
<evidence type="ECO:0000259" key="3">
    <source>
        <dbReference type="Pfam" id="PF04909"/>
    </source>
</evidence>
<reference evidence="4" key="1">
    <citation type="submission" date="2023-10" db="EMBL/GenBank/DDBJ databases">
        <authorList>
            <person name="Chen Y."/>
            <person name="Shah S."/>
            <person name="Dougan E. K."/>
            <person name="Thang M."/>
            <person name="Chan C."/>
        </authorList>
    </citation>
    <scope>NUCLEOTIDE SEQUENCE [LARGE SCALE GENOMIC DNA]</scope>
</reference>
<dbReference type="InterPro" id="IPR006680">
    <property type="entry name" value="Amidohydro-rel"/>
</dbReference>
<dbReference type="Gene3D" id="3.20.20.140">
    <property type="entry name" value="Metal-dependent hydrolases"/>
    <property type="match status" value="1"/>
</dbReference>
<dbReference type="SUPFAM" id="SSF51556">
    <property type="entry name" value="Metallo-dependent hydrolases"/>
    <property type="match status" value="1"/>
</dbReference>
<accession>A0ABN9Q0K6</accession>
<comment type="caution">
    <text evidence="4">The sequence shown here is derived from an EMBL/GenBank/DDBJ whole genome shotgun (WGS) entry which is preliminary data.</text>
</comment>
<organism evidence="4 5">
    <name type="scientific">Prorocentrum cordatum</name>
    <dbReference type="NCBI Taxonomy" id="2364126"/>
    <lineage>
        <taxon>Eukaryota</taxon>
        <taxon>Sar</taxon>
        <taxon>Alveolata</taxon>
        <taxon>Dinophyceae</taxon>
        <taxon>Prorocentrales</taxon>
        <taxon>Prorocentraceae</taxon>
        <taxon>Prorocentrum</taxon>
    </lineage>
</organism>
<dbReference type="Pfam" id="PF04909">
    <property type="entry name" value="Amidohydro_2"/>
    <property type="match status" value="1"/>
</dbReference>
<feature type="region of interest" description="Disordered" evidence="2">
    <location>
        <begin position="1"/>
        <end position="36"/>
    </location>
</feature>
<evidence type="ECO:0000313" key="5">
    <source>
        <dbReference type="Proteomes" id="UP001189429"/>
    </source>
</evidence>
<keyword evidence="5" id="KW-1185">Reference proteome</keyword>
<evidence type="ECO:0000256" key="2">
    <source>
        <dbReference type="SAM" id="MobiDB-lite"/>
    </source>
</evidence>
<evidence type="ECO:0000256" key="1">
    <source>
        <dbReference type="ARBA" id="ARBA00038310"/>
    </source>
</evidence>
<dbReference type="Proteomes" id="UP001189429">
    <property type="component" value="Unassembled WGS sequence"/>
</dbReference>
<comment type="similarity">
    <text evidence="1">Belongs to the metallo-dependent hydrolases superfamily.</text>
</comment>
<proteinExistence type="inferred from homology"/>
<gene>
    <name evidence="4" type="ORF">PCOR1329_LOCUS5837</name>
</gene>
<protein>
    <recommendedName>
        <fullName evidence="3">Amidohydrolase-related domain-containing protein</fullName>
    </recommendedName>
</protein>
<sequence length="414" mass="45060">MGAGSSVAAKHEKAANPEVVGANADGDGTSAAAAKDTGSESKALSAHLEKLLKFRDTWQAGRHTFYSWHSQTVEDALEPELEIVDSHHHLWDMRELQGYNLFGLFKQQYYMTDELVEEILGSGHNVTHTVYIEAHSFHSVNVDAVMKPLGEVRMAQGVAAQFASGKYGSTRAVGGIVGTADLLKHGVGVEPLLAACKSTCSNYRGIRVSGHFDGKVTDGFRVGEPGIYGQPKFREGFALLEKFDLVFDAFVFASQLQELHALATAFPGITIVMDHMGAPPAALGNYEKATGYNDKQEDILAQWKRDMTRIAKECPNVNVKVGGFIPQLGHGFDGRAKPPSSEEVAAVIGDMCLCTIRAFGCGRCMLESNFPVDKCGVSYTVLWNAFKRITKVAGFSDDERKLLFSGTAKRVYRL</sequence>
<dbReference type="EMBL" id="CAUYUJ010001556">
    <property type="protein sequence ID" value="CAK0796460.1"/>
    <property type="molecule type" value="Genomic_DNA"/>
</dbReference>
<dbReference type="PANTHER" id="PTHR43569:SF1">
    <property type="entry name" value="BLL3371 PROTEIN"/>
    <property type="match status" value="1"/>
</dbReference>
<dbReference type="InterPro" id="IPR052350">
    <property type="entry name" value="Metallo-dep_Lactonases"/>
</dbReference>